<keyword evidence="6" id="KW-1185">Reference proteome</keyword>
<dbReference type="PANTHER" id="PTHR32347">
    <property type="entry name" value="EFFLUX SYSTEM COMPONENT YKNX-RELATED"/>
    <property type="match status" value="1"/>
</dbReference>
<reference evidence="5 6" key="1">
    <citation type="journal article" date="2014" name="ISME J.">
        <title>Ecophysiology of Thioploca ingrica as revealed by the complete genome sequence supplemented with proteomic evidence.</title>
        <authorList>
            <person name="Kojima H."/>
            <person name="Ogura Y."/>
            <person name="Yamamoto N."/>
            <person name="Togashi T."/>
            <person name="Mori H."/>
            <person name="Watanabe T."/>
            <person name="Nemoto F."/>
            <person name="Kurokawa K."/>
            <person name="Hayashi T."/>
            <person name="Fukui M."/>
        </authorList>
    </citation>
    <scope>NUCLEOTIDE SEQUENCE [LARGE SCALE GENOMIC DNA]</scope>
</reference>
<proteinExistence type="predicted"/>
<evidence type="ECO:0000313" key="6">
    <source>
        <dbReference type="Proteomes" id="UP000031623"/>
    </source>
</evidence>
<dbReference type="Gene3D" id="2.40.50.100">
    <property type="match status" value="2"/>
</dbReference>
<dbReference type="Pfam" id="PF25881">
    <property type="entry name" value="HH_YBHG"/>
    <property type="match status" value="1"/>
</dbReference>
<feature type="coiled-coil region" evidence="3">
    <location>
        <begin position="85"/>
        <end position="195"/>
    </location>
</feature>
<dbReference type="Gene3D" id="2.40.30.170">
    <property type="match status" value="1"/>
</dbReference>
<sequence>MFLTPVAKMSGTVLLPLLSLLGWLQIHQTETQKKIIFQGYIEGEFLYIAAPLAGNLTTLAVQRGTTVKQGTALFTLDPEPEATAVREAQARLHSAQARLNDLQKGQRPLEIQAILARNKQAEADLELAKLEQTRYETLFRQKVIQKEILDNARATTQRNQARLEEVTAQLQIAQLAAREDLISAAEAEVATAKANLDKQQWWLTQKQVTAPQTGQIVDTFYYEGEWVPAGSPVLSLLPPARVKVRFFVPELLRATIQMGQPVRLNCDGCAPNLIATINYLAAQAEYTPPVIYSRESRAKLVYLVEATLAPEIAVKLHPGQPVEVQFF</sequence>
<comment type="subcellular location">
    <subcellularLocation>
        <location evidence="1">Cell envelope</location>
    </subcellularLocation>
</comment>
<name>A0A090BVK8_9GAMM</name>
<dbReference type="PANTHER" id="PTHR32347:SF23">
    <property type="entry name" value="BLL5650 PROTEIN"/>
    <property type="match status" value="1"/>
</dbReference>
<dbReference type="InterPro" id="IPR059052">
    <property type="entry name" value="HH_YbhG-like"/>
</dbReference>
<dbReference type="GO" id="GO:0030313">
    <property type="term" value="C:cell envelope"/>
    <property type="evidence" value="ECO:0007669"/>
    <property type="project" value="UniProtKB-SubCell"/>
</dbReference>
<organism evidence="5 6">
    <name type="scientific">Thioploca ingrica</name>
    <dbReference type="NCBI Taxonomy" id="40754"/>
    <lineage>
        <taxon>Bacteria</taxon>
        <taxon>Pseudomonadati</taxon>
        <taxon>Pseudomonadota</taxon>
        <taxon>Gammaproteobacteria</taxon>
        <taxon>Thiotrichales</taxon>
        <taxon>Thiotrichaceae</taxon>
        <taxon>Thioploca</taxon>
    </lineage>
</organism>
<accession>A0A090BVK8</accession>
<dbReference type="OrthoDB" id="8558741at2"/>
<keyword evidence="2 3" id="KW-0175">Coiled coil</keyword>
<evidence type="ECO:0000313" key="5">
    <source>
        <dbReference type="EMBL" id="BAP57031.1"/>
    </source>
</evidence>
<dbReference type="SUPFAM" id="SSF111369">
    <property type="entry name" value="HlyD-like secretion proteins"/>
    <property type="match status" value="3"/>
</dbReference>
<gene>
    <name evidence="5" type="ORF">THII_2734</name>
</gene>
<protein>
    <submittedName>
        <fullName evidence="5">Multidrug resistance efflux pump</fullName>
    </submittedName>
</protein>
<evidence type="ECO:0000256" key="1">
    <source>
        <dbReference type="ARBA" id="ARBA00004196"/>
    </source>
</evidence>
<dbReference type="InterPro" id="IPR050465">
    <property type="entry name" value="UPF0194_transport"/>
</dbReference>
<dbReference type="STRING" id="40754.THII_2734"/>
<dbReference type="HOGENOM" id="CLU_018816_6_5_6"/>
<evidence type="ECO:0000256" key="2">
    <source>
        <dbReference type="ARBA" id="ARBA00023054"/>
    </source>
</evidence>
<dbReference type="Gene3D" id="1.10.287.470">
    <property type="entry name" value="Helix hairpin bin"/>
    <property type="match status" value="2"/>
</dbReference>
<feature type="domain" description="YbhG-like alpha-helical hairpin" evidence="4">
    <location>
        <begin position="77"/>
        <end position="197"/>
    </location>
</feature>
<evidence type="ECO:0000256" key="3">
    <source>
        <dbReference type="SAM" id="Coils"/>
    </source>
</evidence>
<dbReference type="Proteomes" id="UP000031623">
    <property type="component" value="Chromosome"/>
</dbReference>
<dbReference type="KEGG" id="tig:THII_2734"/>
<dbReference type="AlphaFoldDB" id="A0A090BVK8"/>
<dbReference type="EMBL" id="AP014633">
    <property type="protein sequence ID" value="BAP57031.1"/>
    <property type="molecule type" value="Genomic_DNA"/>
</dbReference>
<evidence type="ECO:0000259" key="4">
    <source>
        <dbReference type="Pfam" id="PF25881"/>
    </source>
</evidence>